<keyword evidence="6" id="KW-1185">Reference proteome</keyword>
<dbReference type="PANTHER" id="PTHR24096:SF149">
    <property type="entry name" value="AMP-BINDING DOMAIN-CONTAINING PROTEIN-RELATED"/>
    <property type="match status" value="1"/>
</dbReference>
<dbReference type="EMBL" id="JAOZYC010000093">
    <property type="protein sequence ID" value="MEB8338351.1"/>
    <property type="molecule type" value="Genomic_DNA"/>
</dbReference>
<dbReference type="InterPro" id="IPR025110">
    <property type="entry name" value="AMP-bd_C"/>
</dbReference>
<feature type="domain" description="AMP-binding enzyme C-terminal" evidence="4">
    <location>
        <begin position="461"/>
        <end position="538"/>
    </location>
</feature>
<keyword evidence="2" id="KW-0436">Ligase</keyword>
<accession>A0ABU6F2X2</accession>
<dbReference type="InterPro" id="IPR000873">
    <property type="entry name" value="AMP-dep_synth/lig_dom"/>
</dbReference>
<dbReference type="InterPro" id="IPR020845">
    <property type="entry name" value="AMP-binding_CS"/>
</dbReference>
<evidence type="ECO:0000256" key="1">
    <source>
        <dbReference type="ARBA" id="ARBA00006432"/>
    </source>
</evidence>
<dbReference type="PROSITE" id="PS00455">
    <property type="entry name" value="AMP_BINDING"/>
    <property type="match status" value="1"/>
</dbReference>
<sequence length="559" mass="58178">MPQSLSYPDAAVGDLLAGTAHRHPDRTALRDGDLTFTYSEVYDTALRLAAGLRARGVGTGDAVALHQPNSAWFTVSYYAILLAGAVVVPLNPALPPAALREQLDEARAVAALTHPATAPALTKAAAPGVRLTVLVPATATAPAADEGAGSGGVPLEELLATEPGQRAAVRGDDLAHLAFTGGTTGRSKAVRVLHRNVLANALQMACWRGAAVPAADEEGRVALASVPAARTAHTMDLGTSTVVALAPLFHAMGLVGQSVSVAVAGTVVMAGRFEPRRFVGLIEEHGVTSVPGSPALFHALLALPGVEKLDLSSVRSVNSGAAPVDTDTMRRLAALFPNATIVEGYGLTEATMALAAHPLVDTNPVPEGSVGAPVFDTEVEIRDLGCGPALPVGDTGEVWARGPQITDGYQGHPDLTAEQFQDGWLRTGDLGRVDEDGWLYLVGRAKDMLIYKGYNVYPTPLEDLLHRHPAVAGASVIGAPRPGVGEIPVAYVVPRSGHPAGPELAEKLMAFVAEHVAPYQRLREIHFLEALPVSAAGKILKTDLRQRYAAADEAGVTQA</sequence>
<organism evidence="5 6">
    <name type="scientific">Streptomyces endophyticus</name>
    <dbReference type="NCBI Taxonomy" id="714166"/>
    <lineage>
        <taxon>Bacteria</taxon>
        <taxon>Bacillati</taxon>
        <taxon>Actinomycetota</taxon>
        <taxon>Actinomycetes</taxon>
        <taxon>Kitasatosporales</taxon>
        <taxon>Streptomycetaceae</taxon>
        <taxon>Streptomyces</taxon>
    </lineage>
</organism>
<dbReference type="Pfam" id="PF13193">
    <property type="entry name" value="AMP-binding_C"/>
    <property type="match status" value="1"/>
</dbReference>
<reference evidence="5 6" key="1">
    <citation type="submission" date="2022-10" db="EMBL/GenBank/DDBJ databases">
        <authorList>
            <person name="Xie J."/>
            <person name="Shen N."/>
        </authorList>
    </citation>
    <scope>NUCLEOTIDE SEQUENCE [LARGE SCALE GENOMIC DNA]</scope>
    <source>
        <strain evidence="5 6">YIM65594</strain>
    </source>
</reference>
<proteinExistence type="inferred from homology"/>
<dbReference type="PANTHER" id="PTHR24096">
    <property type="entry name" value="LONG-CHAIN-FATTY-ACID--COA LIGASE"/>
    <property type="match status" value="1"/>
</dbReference>
<protein>
    <submittedName>
        <fullName evidence="5">AMP-binding protein</fullName>
    </submittedName>
</protein>
<dbReference type="Gene3D" id="3.30.300.30">
    <property type="match status" value="1"/>
</dbReference>
<dbReference type="Pfam" id="PF00501">
    <property type="entry name" value="AMP-binding"/>
    <property type="match status" value="1"/>
</dbReference>
<evidence type="ECO:0000259" key="3">
    <source>
        <dbReference type="Pfam" id="PF00501"/>
    </source>
</evidence>
<evidence type="ECO:0000256" key="2">
    <source>
        <dbReference type="ARBA" id="ARBA00022598"/>
    </source>
</evidence>
<dbReference type="InterPro" id="IPR045851">
    <property type="entry name" value="AMP-bd_C_sf"/>
</dbReference>
<evidence type="ECO:0000259" key="4">
    <source>
        <dbReference type="Pfam" id="PF13193"/>
    </source>
</evidence>
<evidence type="ECO:0000313" key="6">
    <source>
        <dbReference type="Proteomes" id="UP001354931"/>
    </source>
</evidence>
<evidence type="ECO:0000313" key="5">
    <source>
        <dbReference type="EMBL" id="MEB8338351.1"/>
    </source>
</evidence>
<comment type="similarity">
    <text evidence="1">Belongs to the ATP-dependent AMP-binding enzyme family.</text>
</comment>
<name>A0ABU6F2X2_9ACTN</name>
<dbReference type="InterPro" id="IPR042099">
    <property type="entry name" value="ANL_N_sf"/>
</dbReference>
<dbReference type="RefSeq" id="WP_326016140.1">
    <property type="nucleotide sequence ID" value="NZ_JAOZYC010000093.1"/>
</dbReference>
<dbReference type="Gene3D" id="3.40.50.12780">
    <property type="entry name" value="N-terminal domain of ligase-like"/>
    <property type="match status" value="1"/>
</dbReference>
<dbReference type="Proteomes" id="UP001354931">
    <property type="component" value="Unassembled WGS sequence"/>
</dbReference>
<feature type="domain" description="AMP-dependent synthetase/ligase" evidence="3">
    <location>
        <begin position="19"/>
        <end position="409"/>
    </location>
</feature>
<comment type="caution">
    <text evidence="5">The sequence shown here is derived from an EMBL/GenBank/DDBJ whole genome shotgun (WGS) entry which is preliminary data.</text>
</comment>
<gene>
    <name evidence="5" type="ORF">OKJ99_12675</name>
</gene>
<dbReference type="SUPFAM" id="SSF56801">
    <property type="entry name" value="Acetyl-CoA synthetase-like"/>
    <property type="match status" value="1"/>
</dbReference>